<reference evidence="2" key="1">
    <citation type="journal article" date="2015" name="Proc. Natl. Acad. Sci. U.S.A.">
        <title>Genome sequencing of adzuki bean (Vigna angularis) provides insight into high starch and low fat accumulation and domestication.</title>
        <authorList>
            <person name="Yang K."/>
            <person name="Tian Z."/>
            <person name="Chen C."/>
            <person name="Luo L."/>
            <person name="Zhao B."/>
            <person name="Wang Z."/>
            <person name="Yu L."/>
            <person name="Li Y."/>
            <person name="Sun Y."/>
            <person name="Li W."/>
            <person name="Chen Y."/>
            <person name="Li Y."/>
            <person name="Zhang Y."/>
            <person name="Ai D."/>
            <person name="Zhao J."/>
            <person name="Shang C."/>
            <person name="Ma Y."/>
            <person name="Wu B."/>
            <person name="Wang M."/>
            <person name="Gao L."/>
            <person name="Sun D."/>
            <person name="Zhang P."/>
            <person name="Guo F."/>
            <person name="Wang W."/>
            <person name="Li Y."/>
            <person name="Wang J."/>
            <person name="Varshney R.K."/>
            <person name="Wang J."/>
            <person name="Ling H.Q."/>
            <person name="Wan P."/>
        </authorList>
    </citation>
    <scope>NUCLEOTIDE SEQUENCE</scope>
    <source>
        <strain evidence="2">cv. Jingnong 6</strain>
    </source>
</reference>
<proteinExistence type="predicted"/>
<organism evidence="1 2">
    <name type="scientific">Phaseolus angularis</name>
    <name type="common">Azuki bean</name>
    <name type="synonym">Vigna angularis</name>
    <dbReference type="NCBI Taxonomy" id="3914"/>
    <lineage>
        <taxon>Eukaryota</taxon>
        <taxon>Viridiplantae</taxon>
        <taxon>Streptophyta</taxon>
        <taxon>Embryophyta</taxon>
        <taxon>Tracheophyta</taxon>
        <taxon>Spermatophyta</taxon>
        <taxon>Magnoliopsida</taxon>
        <taxon>eudicotyledons</taxon>
        <taxon>Gunneridae</taxon>
        <taxon>Pentapetalae</taxon>
        <taxon>rosids</taxon>
        <taxon>fabids</taxon>
        <taxon>Fabales</taxon>
        <taxon>Fabaceae</taxon>
        <taxon>Papilionoideae</taxon>
        <taxon>50 kb inversion clade</taxon>
        <taxon>NPAAA clade</taxon>
        <taxon>indigoferoid/millettioid clade</taxon>
        <taxon>Phaseoleae</taxon>
        <taxon>Vigna</taxon>
    </lineage>
</organism>
<dbReference type="AlphaFoldDB" id="A0A0L9T9H8"/>
<dbReference type="Gramene" id="KOM26759">
    <property type="protein sequence ID" value="KOM26759"/>
    <property type="gene ID" value="LR48_Vigan316s000100"/>
</dbReference>
<evidence type="ECO:0000313" key="2">
    <source>
        <dbReference type="Proteomes" id="UP000053144"/>
    </source>
</evidence>
<protein>
    <submittedName>
        <fullName evidence="1">Uncharacterized protein</fullName>
    </submittedName>
</protein>
<gene>
    <name evidence="1" type="ORF">LR48_Vigan316s000100</name>
</gene>
<accession>A0A0L9T9H8</accession>
<evidence type="ECO:0000313" key="1">
    <source>
        <dbReference type="EMBL" id="KOM26759.1"/>
    </source>
</evidence>
<sequence>MVPHDARKRAINGCTTTTTTSVSLSQPTMSPRDHFIVVSSPLKIAFKLEHLIKLQGKLNGLFPTLSSGSNRNRVVSLGSNPKGRCITHYPEQFCLLEDDYCVTGFNIYDLIFMISANRLLDFRSFSNFIEIFNWAPPHSYNTFREVMVYVIIVKVYSFLQSGNAGSRLARPELILPFGLSVMAVRPQRIIGRSASMDSWPLGLNALSVVRPQWLGGLMLLPWTDHRPEYPACLDNRPEYILNSPPIGLDTASAVGLDIASAVGPLRLVFCDRSSAVGLLRSVFCGQPSAVGLLRHGALAGLVEDGAVAGCPLFHWIVTLGRLKMLDVASPISGAGREGSVIAGAASGILFTFVNVEVQPLHKCTTKIHSLWVI</sequence>
<dbReference type="Proteomes" id="UP000053144">
    <property type="component" value="Unassembled WGS sequence"/>
</dbReference>
<name>A0A0L9T9H8_PHAAN</name>
<dbReference type="EMBL" id="KQ258340">
    <property type="protein sequence ID" value="KOM26759.1"/>
    <property type="molecule type" value="Genomic_DNA"/>
</dbReference>